<reference evidence="2 3" key="1">
    <citation type="submission" date="2019-03" db="EMBL/GenBank/DDBJ databases">
        <title>Genomic Encyclopedia of Type Strains, Phase IV (KMG-IV): sequencing the most valuable type-strain genomes for metagenomic binning, comparative biology and taxonomic classification.</title>
        <authorList>
            <person name="Goeker M."/>
        </authorList>
    </citation>
    <scope>NUCLEOTIDE SEQUENCE [LARGE SCALE GENOMIC DNA]</scope>
    <source>
        <strain evidence="2 3">DSM 46770</strain>
    </source>
</reference>
<keyword evidence="3" id="KW-1185">Reference proteome</keyword>
<evidence type="ECO:0000313" key="3">
    <source>
        <dbReference type="Proteomes" id="UP000295281"/>
    </source>
</evidence>
<proteinExistence type="predicted"/>
<dbReference type="AlphaFoldDB" id="A0A4V3D7Q5"/>
<dbReference type="SMART" id="SM00960">
    <property type="entry name" value="Robl_LC7"/>
    <property type="match status" value="1"/>
</dbReference>
<comment type="caution">
    <text evidence="2">The sequence shown here is derived from an EMBL/GenBank/DDBJ whole genome shotgun (WGS) entry which is preliminary data.</text>
</comment>
<dbReference type="EMBL" id="SNYN01000017">
    <property type="protein sequence ID" value="TDQ48787.1"/>
    <property type="molecule type" value="Genomic_DNA"/>
</dbReference>
<evidence type="ECO:0000259" key="1">
    <source>
        <dbReference type="SMART" id="SM00960"/>
    </source>
</evidence>
<gene>
    <name evidence="2" type="ORF">EV190_11743</name>
</gene>
<dbReference type="RefSeq" id="WP_133742604.1">
    <property type="nucleotide sequence ID" value="NZ_SNYN01000017.1"/>
</dbReference>
<dbReference type="Pfam" id="PF03259">
    <property type="entry name" value="Robl_LC7"/>
    <property type="match status" value="1"/>
</dbReference>
<feature type="domain" description="Roadblock/LAMTOR2" evidence="1">
    <location>
        <begin position="9"/>
        <end position="99"/>
    </location>
</feature>
<accession>A0A4V3D7Q5</accession>
<dbReference type="Gene3D" id="3.30.450.30">
    <property type="entry name" value="Dynein light chain 2a, cytoplasmic"/>
    <property type="match status" value="1"/>
</dbReference>
<evidence type="ECO:0000313" key="2">
    <source>
        <dbReference type="EMBL" id="TDQ48787.1"/>
    </source>
</evidence>
<name>A0A4V3D7Q5_9ACTN</name>
<organism evidence="2 3">
    <name type="scientific">Actinorugispora endophytica</name>
    <dbReference type="NCBI Taxonomy" id="1605990"/>
    <lineage>
        <taxon>Bacteria</taxon>
        <taxon>Bacillati</taxon>
        <taxon>Actinomycetota</taxon>
        <taxon>Actinomycetes</taxon>
        <taxon>Streptosporangiales</taxon>
        <taxon>Nocardiopsidaceae</taxon>
        <taxon>Actinorugispora</taxon>
    </lineage>
</organism>
<dbReference type="InterPro" id="IPR004942">
    <property type="entry name" value="Roadblock/LAMTOR2_dom"/>
</dbReference>
<dbReference type="Proteomes" id="UP000295281">
    <property type="component" value="Unassembled WGS sequence"/>
</dbReference>
<dbReference type="SUPFAM" id="SSF103196">
    <property type="entry name" value="Roadblock/LC7 domain"/>
    <property type="match status" value="1"/>
</dbReference>
<sequence>MPETPVDAVGVLDRLASGVPGVEAIVLADRSGRPLASSTGTAAGDADRLAAVAGGVSGLAGAAMALLNTGVLEQAAIDLGHGHLVVHALGGGRRIVALTSPDGDLSALEREVRDASSEFSLVQQPQRAAGGGEEEADPLAQVHRLTERFPGWRIRYEVPAPAAAGGFTAERDHSSEDLFVLLGLLNAVHARTGAELEARLAIQDAVSTGLDAITSLSPASWNSIERGLAALLRDPRF</sequence>
<protein>
    <submittedName>
        <fullName evidence="2">Putative regulator of Ras-like GTPase activity (Roadblock/LC7/MglB family)</fullName>
    </submittedName>
</protein>